<feature type="transmembrane region" description="Helical" evidence="1">
    <location>
        <begin position="36"/>
        <end position="56"/>
    </location>
</feature>
<keyword evidence="1" id="KW-1133">Transmembrane helix</keyword>
<keyword evidence="1" id="KW-0472">Membrane</keyword>
<evidence type="ECO:0000256" key="1">
    <source>
        <dbReference type="SAM" id="Phobius"/>
    </source>
</evidence>
<feature type="transmembrane region" description="Helical" evidence="1">
    <location>
        <begin position="7"/>
        <end position="30"/>
    </location>
</feature>
<evidence type="ECO:0000313" key="2">
    <source>
        <dbReference type="EMBL" id="GAG34993.1"/>
    </source>
</evidence>
<gene>
    <name evidence="2" type="ORF">S01H1_63364</name>
</gene>
<protein>
    <submittedName>
        <fullName evidence="2">Uncharacterized protein</fullName>
    </submittedName>
</protein>
<organism evidence="2">
    <name type="scientific">marine sediment metagenome</name>
    <dbReference type="NCBI Taxonomy" id="412755"/>
    <lineage>
        <taxon>unclassified sequences</taxon>
        <taxon>metagenomes</taxon>
        <taxon>ecological metagenomes</taxon>
    </lineage>
</organism>
<keyword evidence="1" id="KW-0812">Transmembrane</keyword>
<sequence>MNEFIAFIFSLILFIICSISAVVLLFLMVGDVYNRWVLGFLFILSFGLMGQIEKILNKYNKETKK</sequence>
<name>X0XED9_9ZZZZ</name>
<dbReference type="EMBL" id="BARS01041692">
    <property type="protein sequence ID" value="GAG34993.1"/>
    <property type="molecule type" value="Genomic_DNA"/>
</dbReference>
<dbReference type="AlphaFoldDB" id="X0XED9"/>
<reference evidence="2" key="1">
    <citation type="journal article" date="2014" name="Front. Microbiol.">
        <title>High frequency of phylogenetically diverse reductive dehalogenase-homologous genes in deep subseafloor sedimentary metagenomes.</title>
        <authorList>
            <person name="Kawai M."/>
            <person name="Futagami T."/>
            <person name="Toyoda A."/>
            <person name="Takaki Y."/>
            <person name="Nishi S."/>
            <person name="Hori S."/>
            <person name="Arai W."/>
            <person name="Tsubouchi T."/>
            <person name="Morono Y."/>
            <person name="Uchiyama I."/>
            <person name="Ito T."/>
            <person name="Fujiyama A."/>
            <person name="Inagaki F."/>
            <person name="Takami H."/>
        </authorList>
    </citation>
    <scope>NUCLEOTIDE SEQUENCE</scope>
    <source>
        <strain evidence="2">Expedition CK06-06</strain>
    </source>
</reference>
<comment type="caution">
    <text evidence="2">The sequence shown here is derived from an EMBL/GenBank/DDBJ whole genome shotgun (WGS) entry which is preliminary data.</text>
</comment>
<proteinExistence type="predicted"/>
<accession>X0XED9</accession>